<name>A0ABW4RVI1_9ACTN</name>
<evidence type="ECO:0000313" key="1">
    <source>
        <dbReference type="EMBL" id="MFD1889699.1"/>
    </source>
</evidence>
<proteinExistence type="predicted"/>
<reference evidence="2" key="1">
    <citation type="journal article" date="2019" name="Int. J. Syst. Evol. Microbiol.">
        <title>The Global Catalogue of Microorganisms (GCM) 10K type strain sequencing project: providing services to taxonomists for standard genome sequencing and annotation.</title>
        <authorList>
            <consortium name="The Broad Institute Genomics Platform"/>
            <consortium name="The Broad Institute Genome Sequencing Center for Infectious Disease"/>
            <person name="Wu L."/>
            <person name="Ma J."/>
        </authorList>
    </citation>
    <scope>NUCLEOTIDE SEQUENCE [LARGE SCALE GENOMIC DNA]</scope>
    <source>
        <strain evidence="2">CAIM 431</strain>
    </source>
</reference>
<dbReference type="Proteomes" id="UP001597326">
    <property type="component" value="Unassembled WGS sequence"/>
</dbReference>
<accession>A0ABW4RVI1</accession>
<dbReference type="EMBL" id="JBHUFZ010000011">
    <property type="protein sequence ID" value="MFD1889699.1"/>
    <property type="molecule type" value="Genomic_DNA"/>
</dbReference>
<dbReference type="SUPFAM" id="SSF51445">
    <property type="entry name" value="(Trans)glycosidases"/>
    <property type="match status" value="1"/>
</dbReference>
<dbReference type="RefSeq" id="WP_343872786.1">
    <property type="nucleotide sequence ID" value="NZ_BAAAIX010000009.1"/>
</dbReference>
<sequence length="386" mass="42460">MRVGVNYTPRRGWFHSWLDLDEREVAADFKTLAALGLDHVRIFPLWPLLQPSRTMVNQRAVDDVVRVVQLAQDNGLQVSVDVLNGHLSSFDFVPSWVTSWHQRNLFADPEVVQAQALLVGELAGALSHEPGATGVCLGNEFAQFAAPRHPQQSRISERQAADWLRTLLAAARRAWPEGDHVHSFDDDIWFVDEHPFTPQHAVELGDLTTVHSWVFVAAGPRFGAGHPALPAFARYLCDLANAWAPEPGRRLWLQELGAPITHVPAGQAARFLADTMVALLGTPNLEAVTWWCSHDVDRSLGDFPELEYSLGLVDSEGRVKPAGHQLAELVPEMQISPASEPVGGPVVDFVGDPARRSLTSSTGAVFDEWLALHLAGERPVLRRVAG</sequence>
<comment type="caution">
    <text evidence="1">The sequence shown here is derived from an EMBL/GenBank/DDBJ whole genome shotgun (WGS) entry which is preliminary data.</text>
</comment>
<gene>
    <name evidence="1" type="ORF">ACFSCS_05765</name>
</gene>
<evidence type="ECO:0008006" key="3">
    <source>
        <dbReference type="Google" id="ProtNLM"/>
    </source>
</evidence>
<protein>
    <recommendedName>
        <fullName evidence="3">Glycosyl hydrolase</fullName>
    </recommendedName>
</protein>
<dbReference type="InterPro" id="IPR017853">
    <property type="entry name" value="GH"/>
</dbReference>
<dbReference type="Gene3D" id="3.20.20.80">
    <property type="entry name" value="Glycosidases"/>
    <property type="match status" value="2"/>
</dbReference>
<keyword evidence="2" id="KW-1185">Reference proteome</keyword>
<evidence type="ECO:0000313" key="2">
    <source>
        <dbReference type="Proteomes" id="UP001597326"/>
    </source>
</evidence>
<organism evidence="1 2">
    <name type="scientific">Luteococcus peritonei</name>
    <dbReference type="NCBI Taxonomy" id="88874"/>
    <lineage>
        <taxon>Bacteria</taxon>
        <taxon>Bacillati</taxon>
        <taxon>Actinomycetota</taxon>
        <taxon>Actinomycetes</taxon>
        <taxon>Propionibacteriales</taxon>
        <taxon>Propionibacteriaceae</taxon>
        <taxon>Luteococcus</taxon>
    </lineage>
</organism>